<keyword evidence="20" id="KW-1185">Reference proteome</keyword>
<dbReference type="InterPro" id="IPR010917">
    <property type="entry name" value="TonB_rcpt_CS"/>
</dbReference>
<evidence type="ECO:0000313" key="19">
    <source>
        <dbReference type="EMBL" id="QBI01448.1"/>
    </source>
</evidence>
<evidence type="ECO:0000256" key="3">
    <source>
        <dbReference type="ARBA" id="ARBA00022448"/>
    </source>
</evidence>
<evidence type="ECO:0000256" key="6">
    <source>
        <dbReference type="ARBA" id="ARBA00022729"/>
    </source>
</evidence>
<dbReference type="GO" id="GO:0009279">
    <property type="term" value="C:cell outer membrane"/>
    <property type="evidence" value="ECO:0007669"/>
    <property type="project" value="UniProtKB-SubCell"/>
</dbReference>
<sequence length="689" mass="73344">MKSAVLRRRPLAGAVSSTLAPALAPALARALVTTLPASLALIAACGAQAQEAEALPTVVVTASAHEQAVRDAPASISVLTRADIEKRPVLEVAELLGTIEGVSLSRGGNLVPGVQLRGLGAAYTLFLVDGKRVNSTSASFRGNDYDTGWVPTTEIERIEVVRGPMSSLYGSDAIGGVVNIITKKVGKTWRGTVKLDAVAPRDDAAGDTRSASVSASGPLIPDVLGLRVSAGYDKRDGDGQVNAPVNGVAQAGMPLIANRQYSALLSWLPAAGHEVKLGHDTSRRDHGGFILERDASSLSHSGRYGFGRSDLSINLDKTQNLVGTVTGQKNPNEARNDTVNGKLVLPWESAGHTLTVGGEARREKLHDPANVTGLPGTPGYRADPNIAVRQEALFIEDEIVLPGDVRVTLGDRYDHHENFGGHHSPRAYAVWHAAPQWTVKAGWARAFRAPTLLQGSSNWGSVSCGSATVGCYIIGSPDLKPETSTSKELGILYEQGRLAGGVTAFHNKLRDMIDITSRTSDRALAPSYANFKGFLPDGRPVFAYQNIASVRTRGIEASLRATLTDTVTGRVNYTYTDTKNTSGAKDLPLVYRPRMNANVSLDWRPADAWSTSATARYIGEQYLNVPASGVNMLRKGGYTVADLSAAFRAGQYTVSAGVLNVADRGTQRDVSADFNEEGRRLFLSLLARF</sequence>
<accession>A0A411WXM4</accession>
<dbReference type="PANTHER" id="PTHR30069">
    <property type="entry name" value="TONB-DEPENDENT OUTER MEMBRANE RECEPTOR"/>
    <property type="match status" value="1"/>
</dbReference>
<feature type="chain" id="PRO_5044601685" evidence="15">
    <location>
        <begin position="50"/>
        <end position="689"/>
    </location>
</feature>
<dbReference type="SUPFAM" id="SSF56935">
    <property type="entry name" value="Porins"/>
    <property type="match status" value="1"/>
</dbReference>
<evidence type="ECO:0000256" key="1">
    <source>
        <dbReference type="ARBA" id="ARBA00004571"/>
    </source>
</evidence>
<dbReference type="PROSITE" id="PS01156">
    <property type="entry name" value="TONB_DEPENDENT_REC_2"/>
    <property type="match status" value="1"/>
</dbReference>
<keyword evidence="10 18" id="KW-0675">Receptor</keyword>
<dbReference type="InterPro" id="IPR039426">
    <property type="entry name" value="TonB-dep_rcpt-like"/>
</dbReference>
<keyword evidence="7" id="KW-0406">Ion transport</keyword>
<dbReference type="PANTHER" id="PTHR30069:SF53">
    <property type="entry name" value="COLICIN I RECEPTOR-RELATED"/>
    <property type="match status" value="1"/>
</dbReference>
<evidence type="ECO:0000259" key="16">
    <source>
        <dbReference type="Pfam" id="PF00593"/>
    </source>
</evidence>
<dbReference type="Gene3D" id="2.170.130.10">
    <property type="entry name" value="TonB-dependent receptor, plug domain"/>
    <property type="match status" value="1"/>
</dbReference>
<dbReference type="AlphaFoldDB" id="A0A411WXM4"/>
<evidence type="ECO:0000313" key="18">
    <source>
        <dbReference type="EMBL" id="GGY35611.1"/>
    </source>
</evidence>
<evidence type="ECO:0000313" key="21">
    <source>
        <dbReference type="Proteomes" id="UP000628442"/>
    </source>
</evidence>
<proteinExistence type="inferred from homology"/>
<keyword evidence="9 12" id="KW-0472">Membrane</keyword>
<reference evidence="18" key="1">
    <citation type="journal article" date="2014" name="Int. J. Syst. Evol. Microbiol.">
        <title>Complete genome sequence of Corynebacterium casei LMG S-19264T (=DSM 44701T), isolated from a smear-ripened cheese.</title>
        <authorList>
            <consortium name="US DOE Joint Genome Institute (JGI-PGF)"/>
            <person name="Walter F."/>
            <person name="Albersmeier A."/>
            <person name="Kalinowski J."/>
            <person name="Ruckert C."/>
        </authorList>
    </citation>
    <scope>NUCLEOTIDE SEQUENCE</scope>
    <source>
        <strain evidence="18">KCTC 12343</strain>
    </source>
</reference>
<keyword evidence="4 12" id="KW-1134">Transmembrane beta strand</keyword>
<evidence type="ECO:0000256" key="13">
    <source>
        <dbReference type="PROSITE-ProRule" id="PRU10144"/>
    </source>
</evidence>
<dbReference type="Pfam" id="PF07715">
    <property type="entry name" value="Plug"/>
    <property type="match status" value="1"/>
</dbReference>
<organism evidence="18 21">
    <name type="scientific">Pseudoduganella albidiflava</name>
    <dbReference type="NCBI Taxonomy" id="321983"/>
    <lineage>
        <taxon>Bacteria</taxon>
        <taxon>Pseudomonadati</taxon>
        <taxon>Pseudomonadota</taxon>
        <taxon>Betaproteobacteria</taxon>
        <taxon>Burkholderiales</taxon>
        <taxon>Oxalobacteraceae</taxon>
        <taxon>Telluria group</taxon>
        <taxon>Pseudoduganella</taxon>
    </lineage>
</organism>
<dbReference type="RefSeq" id="WP_131145570.1">
    <property type="nucleotide sequence ID" value="NZ_BMWV01000003.1"/>
</dbReference>
<evidence type="ECO:0000256" key="15">
    <source>
        <dbReference type="SAM" id="SignalP"/>
    </source>
</evidence>
<protein>
    <submittedName>
        <fullName evidence="18">Catecholate siderophore receptor CirA</fullName>
    </submittedName>
    <submittedName>
        <fullName evidence="19">TonB-dependent receptor</fullName>
    </submittedName>
</protein>
<dbReference type="EMBL" id="CP036401">
    <property type="protein sequence ID" value="QBI01448.1"/>
    <property type="molecule type" value="Genomic_DNA"/>
</dbReference>
<dbReference type="OrthoDB" id="183532at2"/>
<dbReference type="Pfam" id="PF00593">
    <property type="entry name" value="TonB_dep_Rec_b-barrel"/>
    <property type="match status" value="1"/>
</dbReference>
<dbReference type="Proteomes" id="UP000292307">
    <property type="component" value="Chromosome"/>
</dbReference>
<feature type="signal peptide" evidence="15">
    <location>
        <begin position="1"/>
        <end position="49"/>
    </location>
</feature>
<name>A0A411WXM4_9BURK</name>
<reference evidence="18" key="3">
    <citation type="submission" date="2022-12" db="EMBL/GenBank/DDBJ databases">
        <authorList>
            <person name="Sun Q."/>
            <person name="Kim S."/>
        </authorList>
    </citation>
    <scope>NUCLEOTIDE SEQUENCE</scope>
    <source>
        <strain evidence="18">KCTC 12343</strain>
    </source>
</reference>
<keyword evidence="6 15" id="KW-0732">Signal</keyword>
<dbReference type="Gene3D" id="2.40.170.20">
    <property type="entry name" value="TonB-dependent receptor, beta-barrel domain"/>
    <property type="match status" value="1"/>
</dbReference>
<feature type="domain" description="TonB-dependent receptor-like beta-barrel" evidence="16">
    <location>
        <begin position="230"/>
        <end position="661"/>
    </location>
</feature>
<dbReference type="InterPro" id="IPR012910">
    <property type="entry name" value="Plug_dom"/>
</dbReference>
<gene>
    <name evidence="19" type="ORF">EYF70_11755</name>
    <name evidence="18" type="ORF">GCM10007387_17160</name>
</gene>
<evidence type="ECO:0000256" key="4">
    <source>
        <dbReference type="ARBA" id="ARBA00022452"/>
    </source>
</evidence>
<feature type="domain" description="TonB-dependent receptor plug" evidence="17">
    <location>
        <begin position="69"/>
        <end position="177"/>
    </location>
</feature>
<keyword evidence="3 12" id="KW-0813">Transport</keyword>
<dbReference type="CDD" id="cd01347">
    <property type="entry name" value="ligand_gated_channel"/>
    <property type="match status" value="1"/>
</dbReference>
<dbReference type="InterPro" id="IPR036942">
    <property type="entry name" value="Beta-barrel_TonB_sf"/>
</dbReference>
<keyword evidence="11 12" id="KW-0998">Cell outer membrane</keyword>
<keyword evidence="8 14" id="KW-0798">TonB box</keyword>
<dbReference type="Proteomes" id="UP000628442">
    <property type="component" value="Unassembled WGS sequence"/>
</dbReference>
<evidence type="ECO:0000256" key="9">
    <source>
        <dbReference type="ARBA" id="ARBA00023136"/>
    </source>
</evidence>
<dbReference type="InterPro" id="IPR000531">
    <property type="entry name" value="Beta-barrel_TonB"/>
</dbReference>
<dbReference type="EMBL" id="BMWV01000003">
    <property type="protein sequence ID" value="GGY35611.1"/>
    <property type="molecule type" value="Genomic_DNA"/>
</dbReference>
<dbReference type="GO" id="GO:0044718">
    <property type="term" value="P:siderophore transmembrane transport"/>
    <property type="evidence" value="ECO:0007669"/>
    <property type="project" value="TreeGrafter"/>
</dbReference>
<keyword evidence="5 12" id="KW-0812">Transmembrane</keyword>
<reference evidence="19 20" key="2">
    <citation type="submission" date="2019-02" db="EMBL/GenBank/DDBJ databases">
        <title>Draft Genome Sequences of Six Type Strains of the Genus Massilia.</title>
        <authorList>
            <person name="Miess H."/>
            <person name="Frediansyhah A."/>
            <person name="Gross H."/>
        </authorList>
    </citation>
    <scope>NUCLEOTIDE SEQUENCE [LARGE SCALE GENOMIC DNA]</scope>
    <source>
        <strain evidence="19 20">DSM 17472</strain>
    </source>
</reference>
<evidence type="ECO:0000256" key="2">
    <source>
        <dbReference type="ARBA" id="ARBA00009810"/>
    </source>
</evidence>
<comment type="subcellular location">
    <subcellularLocation>
        <location evidence="1 12">Cell outer membrane</location>
        <topology evidence="1 12">Multi-pass membrane protein</topology>
    </subcellularLocation>
</comment>
<evidence type="ECO:0000259" key="17">
    <source>
        <dbReference type="Pfam" id="PF07715"/>
    </source>
</evidence>
<evidence type="ECO:0000313" key="20">
    <source>
        <dbReference type="Proteomes" id="UP000292307"/>
    </source>
</evidence>
<comment type="similarity">
    <text evidence="2 12 14">Belongs to the TonB-dependent receptor family.</text>
</comment>
<dbReference type="PROSITE" id="PS52016">
    <property type="entry name" value="TONB_DEPENDENT_REC_3"/>
    <property type="match status" value="1"/>
</dbReference>
<evidence type="ECO:0000256" key="8">
    <source>
        <dbReference type="ARBA" id="ARBA00023077"/>
    </source>
</evidence>
<feature type="short sequence motif" description="TonB C-terminal box" evidence="13">
    <location>
        <begin position="672"/>
        <end position="689"/>
    </location>
</feature>
<dbReference type="InterPro" id="IPR037066">
    <property type="entry name" value="Plug_dom_sf"/>
</dbReference>
<evidence type="ECO:0000256" key="5">
    <source>
        <dbReference type="ARBA" id="ARBA00022692"/>
    </source>
</evidence>
<evidence type="ECO:0000256" key="7">
    <source>
        <dbReference type="ARBA" id="ARBA00023065"/>
    </source>
</evidence>
<evidence type="ECO:0000256" key="12">
    <source>
        <dbReference type="PROSITE-ProRule" id="PRU01360"/>
    </source>
</evidence>
<evidence type="ECO:0000256" key="10">
    <source>
        <dbReference type="ARBA" id="ARBA00023170"/>
    </source>
</evidence>
<dbReference type="GO" id="GO:0015344">
    <property type="term" value="F:siderophore uptake transmembrane transporter activity"/>
    <property type="evidence" value="ECO:0007669"/>
    <property type="project" value="TreeGrafter"/>
</dbReference>
<evidence type="ECO:0000256" key="11">
    <source>
        <dbReference type="ARBA" id="ARBA00023237"/>
    </source>
</evidence>
<evidence type="ECO:0000256" key="14">
    <source>
        <dbReference type="RuleBase" id="RU003357"/>
    </source>
</evidence>